<dbReference type="AlphaFoldDB" id="A0A5N7B6I2"/>
<name>A0A5N7B6I2_9EURO</name>
<accession>A0A5N7B6I2</accession>
<gene>
    <name evidence="1" type="ORF">BDV26DRAFT_264590</name>
</gene>
<protein>
    <submittedName>
        <fullName evidence="1">Uncharacterized protein</fullName>
    </submittedName>
</protein>
<evidence type="ECO:0000313" key="1">
    <source>
        <dbReference type="EMBL" id="KAE8376959.1"/>
    </source>
</evidence>
<proteinExistence type="predicted"/>
<organism evidence="1 2">
    <name type="scientific">Aspergillus bertholletiae</name>
    <dbReference type="NCBI Taxonomy" id="1226010"/>
    <lineage>
        <taxon>Eukaryota</taxon>
        <taxon>Fungi</taxon>
        <taxon>Dikarya</taxon>
        <taxon>Ascomycota</taxon>
        <taxon>Pezizomycotina</taxon>
        <taxon>Eurotiomycetes</taxon>
        <taxon>Eurotiomycetidae</taxon>
        <taxon>Eurotiales</taxon>
        <taxon>Aspergillaceae</taxon>
        <taxon>Aspergillus</taxon>
        <taxon>Aspergillus subgen. Circumdati</taxon>
    </lineage>
</organism>
<reference evidence="1 2" key="1">
    <citation type="submission" date="2019-04" db="EMBL/GenBank/DDBJ databases">
        <title>Friends and foes A comparative genomics studyof 23 Aspergillus species from section Flavi.</title>
        <authorList>
            <consortium name="DOE Joint Genome Institute"/>
            <person name="Kjaerbolling I."/>
            <person name="Vesth T."/>
            <person name="Frisvad J.C."/>
            <person name="Nybo J.L."/>
            <person name="Theobald S."/>
            <person name="Kildgaard S."/>
            <person name="Isbrandt T."/>
            <person name="Kuo A."/>
            <person name="Sato A."/>
            <person name="Lyhne E.K."/>
            <person name="Kogle M.E."/>
            <person name="Wiebenga A."/>
            <person name="Kun R.S."/>
            <person name="Lubbers R.J."/>
            <person name="Makela M.R."/>
            <person name="Barry K."/>
            <person name="Chovatia M."/>
            <person name="Clum A."/>
            <person name="Daum C."/>
            <person name="Haridas S."/>
            <person name="He G."/>
            <person name="LaButti K."/>
            <person name="Lipzen A."/>
            <person name="Mondo S."/>
            <person name="Riley R."/>
            <person name="Salamov A."/>
            <person name="Simmons B.A."/>
            <person name="Magnuson J.K."/>
            <person name="Henrissat B."/>
            <person name="Mortensen U.H."/>
            <person name="Larsen T.O."/>
            <person name="Devries R.P."/>
            <person name="Grigoriev I.V."/>
            <person name="Machida M."/>
            <person name="Baker S.E."/>
            <person name="Andersen M.R."/>
        </authorList>
    </citation>
    <scope>NUCLEOTIDE SEQUENCE [LARGE SCALE GENOMIC DNA]</scope>
    <source>
        <strain evidence="1 2">IBT 29228</strain>
    </source>
</reference>
<dbReference type="InterPro" id="IPR025851">
    <property type="entry name" value="SUKH-4"/>
</dbReference>
<dbReference type="Pfam" id="PF14435">
    <property type="entry name" value="SUKH-4"/>
    <property type="match status" value="1"/>
</dbReference>
<dbReference type="OrthoDB" id="4474617at2759"/>
<dbReference type="EMBL" id="ML736231">
    <property type="protein sequence ID" value="KAE8376959.1"/>
    <property type="molecule type" value="Genomic_DNA"/>
</dbReference>
<dbReference type="Proteomes" id="UP000326198">
    <property type="component" value="Unassembled WGS sequence"/>
</dbReference>
<keyword evidence="2" id="KW-1185">Reference proteome</keyword>
<sequence length="269" mass="30732">MGLRDLPLEIIVLVYQRLDSTRDAHYLAQSCKLSYIVFNVPYNRGKIFESILDNIISAAAPSKAWLEACFGANTLWQITESDLDGLVHGRTRDFLLNVGFPAVKLDGMAFESTYLTQDPESNLKHYVLTDENDLEMHLASSCPPTRCDDIYFHFGNVNECKIMVDAEYGDVWLYEPDHLRYAGAGHYFYDAPWNNTVAWSLDSFAMLLGMVVVVARDLRAAPWRSFPWGFEARKQILDTLRARINECDYVVAEDTSGFWDDLFEKLIGQ</sequence>
<evidence type="ECO:0000313" key="2">
    <source>
        <dbReference type="Proteomes" id="UP000326198"/>
    </source>
</evidence>